<dbReference type="Proteomes" id="UP000837857">
    <property type="component" value="Chromosome 27"/>
</dbReference>
<reference evidence="1" key="1">
    <citation type="submission" date="2022-03" db="EMBL/GenBank/DDBJ databases">
        <authorList>
            <person name="Martin H S."/>
        </authorList>
    </citation>
    <scope>NUCLEOTIDE SEQUENCE</scope>
</reference>
<keyword evidence="2" id="KW-1185">Reference proteome</keyword>
<name>A0ABN8INT2_9NEOP</name>
<evidence type="ECO:0000313" key="2">
    <source>
        <dbReference type="Proteomes" id="UP000837857"/>
    </source>
</evidence>
<proteinExistence type="predicted"/>
<gene>
    <name evidence="1" type="ORF">IPOD504_LOCUS11033</name>
</gene>
<evidence type="ECO:0000313" key="1">
    <source>
        <dbReference type="EMBL" id="CAH2060375.1"/>
    </source>
</evidence>
<accession>A0ABN8INT2</accession>
<feature type="non-terminal residue" evidence="1">
    <location>
        <position position="1"/>
    </location>
</feature>
<dbReference type="EMBL" id="OW152839">
    <property type="protein sequence ID" value="CAH2060375.1"/>
    <property type="molecule type" value="Genomic_DNA"/>
</dbReference>
<sequence length="118" mass="13352">MRPGPSQDLQKHCLVNKRKNVAVRAVQRRHPKSRARDLQTHAARSQLTLATNGYSPRESYPMRRASGAAFTARLRRRVASTPAAALPPPGCILQTLPDDREEIQMQLERRIGRLFCAR</sequence>
<organism evidence="1 2">
    <name type="scientific">Iphiclides podalirius</name>
    <name type="common">scarce swallowtail</name>
    <dbReference type="NCBI Taxonomy" id="110791"/>
    <lineage>
        <taxon>Eukaryota</taxon>
        <taxon>Metazoa</taxon>
        <taxon>Ecdysozoa</taxon>
        <taxon>Arthropoda</taxon>
        <taxon>Hexapoda</taxon>
        <taxon>Insecta</taxon>
        <taxon>Pterygota</taxon>
        <taxon>Neoptera</taxon>
        <taxon>Endopterygota</taxon>
        <taxon>Lepidoptera</taxon>
        <taxon>Glossata</taxon>
        <taxon>Ditrysia</taxon>
        <taxon>Papilionoidea</taxon>
        <taxon>Papilionidae</taxon>
        <taxon>Papilioninae</taxon>
        <taxon>Iphiclides</taxon>
    </lineage>
</organism>
<protein>
    <submittedName>
        <fullName evidence="1">Uncharacterized protein</fullName>
    </submittedName>
</protein>